<dbReference type="EMBL" id="KV441387">
    <property type="protein sequence ID" value="OAF62718.1"/>
    <property type="molecule type" value="Genomic_DNA"/>
</dbReference>
<name>A0A177AKX7_9PEZI</name>
<dbReference type="GeneID" id="36283928"/>
<reference evidence="1" key="1">
    <citation type="submission" date="2016-03" db="EMBL/GenBank/DDBJ databases">
        <title>Updated assembly of Pseudogymnoascus destructans, the fungus causing white-nose syndrome of bats.</title>
        <authorList>
            <person name="Palmer J.M."/>
            <person name="Drees K.P."/>
            <person name="Foster J.T."/>
            <person name="Lindner D.L."/>
        </authorList>
    </citation>
    <scope>NUCLEOTIDE SEQUENCE [LARGE SCALE GENOMIC DNA]</scope>
    <source>
        <strain evidence="1">20631-21</strain>
    </source>
</reference>
<accession>A0A177AKX7</accession>
<sequence length="70" mass="7874">MAPQSFTIPVFHPAAKVRFNVELPELPNEVIPTPSFIDRQSFLSYFGAYENMSSAMEISTCDSYWAPSLV</sequence>
<dbReference type="Proteomes" id="UP000077154">
    <property type="component" value="Unassembled WGS sequence"/>
</dbReference>
<gene>
    <name evidence="1" type="ORF">VC83_00835</name>
</gene>
<dbReference type="VEuPathDB" id="FungiDB:GMDG_05674"/>
<proteinExistence type="predicted"/>
<dbReference type="RefSeq" id="XP_024327990.1">
    <property type="nucleotide sequence ID" value="XM_024464522.1"/>
</dbReference>
<organism evidence="1">
    <name type="scientific">Pseudogymnoascus destructans</name>
    <dbReference type="NCBI Taxonomy" id="655981"/>
    <lineage>
        <taxon>Eukaryota</taxon>
        <taxon>Fungi</taxon>
        <taxon>Dikarya</taxon>
        <taxon>Ascomycota</taxon>
        <taxon>Pezizomycotina</taxon>
        <taxon>Leotiomycetes</taxon>
        <taxon>Thelebolales</taxon>
        <taxon>Thelebolaceae</taxon>
        <taxon>Pseudogymnoascus</taxon>
    </lineage>
</organism>
<dbReference type="AlphaFoldDB" id="A0A177AKX7"/>
<evidence type="ECO:0000313" key="1">
    <source>
        <dbReference type="EMBL" id="OAF62718.1"/>
    </source>
</evidence>
<protein>
    <submittedName>
        <fullName evidence="1">Uncharacterized protein</fullName>
    </submittedName>
</protein>